<keyword evidence="1" id="KW-0812">Transmembrane</keyword>
<feature type="transmembrane region" description="Helical" evidence="1">
    <location>
        <begin position="197"/>
        <end position="216"/>
    </location>
</feature>
<dbReference type="Gene3D" id="3.40.720.10">
    <property type="entry name" value="Alkaline Phosphatase, subunit A"/>
    <property type="match status" value="1"/>
</dbReference>
<reference evidence="3 4" key="1">
    <citation type="submission" date="2015-06" db="EMBL/GenBank/DDBJ databases">
        <authorList>
            <person name="Kim K.M."/>
        </authorList>
    </citation>
    <scope>NUCLEOTIDE SEQUENCE [LARGE SCALE GENOMIC DNA]</scope>
    <source>
        <strain evidence="3 4">KCTC 22370</strain>
    </source>
</reference>
<evidence type="ECO:0000256" key="1">
    <source>
        <dbReference type="SAM" id="Phobius"/>
    </source>
</evidence>
<gene>
    <name evidence="3" type="ORF">AM2010_2095</name>
</gene>
<dbReference type="InterPro" id="IPR000917">
    <property type="entry name" value="Sulfatase_N"/>
</dbReference>
<dbReference type="PANTHER" id="PTHR43751">
    <property type="entry name" value="SULFATASE"/>
    <property type="match status" value="1"/>
</dbReference>
<proteinExistence type="predicted"/>
<dbReference type="EMBL" id="CP011805">
    <property type="protein sequence ID" value="AKM08155.1"/>
    <property type="molecule type" value="Genomic_DNA"/>
</dbReference>
<protein>
    <submittedName>
        <fullName evidence="3">Putative sulfatase</fullName>
    </submittedName>
</protein>
<dbReference type="PATRIC" id="fig|543877.4.peg.2128"/>
<feature type="transmembrane region" description="Helical" evidence="1">
    <location>
        <begin position="105"/>
        <end position="127"/>
    </location>
</feature>
<dbReference type="SUPFAM" id="SSF53649">
    <property type="entry name" value="Alkaline phosphatase-like"/>
    <property type="match status" value="1"/>
</dbReference>
<keyword evidence="1" id="KW-0472">Membrane</keyword>
<evidence type="ECO:0000313" key="4">
    <source>
        <dbReference type="Proteomes" id="UP000037643"/>
    </source>
</evidence>
<keyword evidence="4" id="KW-1185">Reference proteome</keyword>
<feature type="domain" description="Sulfatase N-terminal" evidence="2">
    <location>
        <begin position="304"/>
        <end position="549"/>
    </location>
</feature>
<dbReference type="STRING" id="543877.AM2010_2095"/>
<dbReference type="Pfam" id="PF00884">
    <property type="entry name" value="Sulfatase"/>
    <property type="match status" value="1"/>
</dbReference>
<dbReference type="KEGG" id="amx:AM2010_2095"/>
<accession>A0A0G3X9F0</accession>
<evidence type="ECO:0000313" key="3">
    <source>
        <dbReference type="EMBL" id="AKM08155.1"/>
    </source>
</evidence>
<organism evidence="3 4">
    <name type="scientific">Pelagerythrobacter marensis</name>
    <dbReference type="NCBI Taxonomy" id="543877"/>
    <lineage>
        <taxon>Bacteria</taxon>
        <taxon>Pseudomonadati</taxon>
        <taxon>Pseudomonadota</taxon>
        <taxon>Alphaproteobacteria</taxon>
        <taxon>Sphingomonadales</taxon>
        <taxon>Erythrobacteraceae</taxon>
        <taxon>Pelagerythrobacter</taxon>
    </lineage>
</organism>
<dbReference type="Proteomes" id="UP000037643">
    <property type="component" value="Chromosome"/>
</dbReference>
<sequence length="672" mass="71666">MAMATAAGQAGIEKSLSAAATSRLPARLLALVPFGVVLVGSAIELVLADRKYGLFTGGFGQSRAVDSVGELAQFAAGYGLAQAVVALAGWLLAVRLARSRPPWTAAYLFALINGVGFCLLLAAQYQLHSYFSDTVNFALLSKLGGGSLADALLFAASEIGIALAGLGALLLCAWAVWRLALRILPVGMPRPRRPRTVTQLALVGMFLVAAQGIFAIRSDAAFGLDRTLAWSALTAMLNRATDFDRDGYGLFAVQRDTAPFDGSRHPLALDIPGNRIDEDGYGGDLVPVPLAAPIGPQVFTGNRPHVVVVVMESMRGDVLGKRINGKPAAPNLERLAEEGSIASPAYSHVGFTTESLKSLFTGQLVPQPGAPSLFRDLKASGYRIGVFSGQPEDFGDISETVGMRESADVYVDAELLREKRAFDFAAKGSLLVDESHLLAAFDRTLGTEDWQATPHFAYFNFQTAHFPYHHRDVAPRLIEEPIARGAIGADRAKDVQATYWNAVAHADAWLGEVVARLKAAGVWDDTILIVTGDHGEDLFEDGFLGHGHVINHRQYGTVLVANRPGMLPPGPIGLADYRAILSAAINGDASPAPTVPPFLHIGPLSAPTAIGMAGRDGVLTSLRLDTGEACLVERGECAPYGALEGAGRDRVEALIARWGSERWREHRRTRVD</sequence>
<keyword evidence="1" id="KW-1133">Transmembrane helix</keyword>
<feature type="transmembrane region" description="Helical" evidence="1">
    <location>
        <begin position="71"/>
        <end position="93"/>
    </location>
</feature>
<dbReference type="InterPro" id="IPR052701">
    <property type="entry name" value="GAG_Ulvan_Degrading_Sulfatases"/>
</dbReference>
<dbReference type="AlphaFoldDB" id="A0A0G3X9F0"/>
<feature type="transmembrane region" description="Helical" evidence="1">
    <location>
        <begin position="28"/>
        <end position="48"/>
    </location>
</feature>
<evidence type="ECO:0000259" key="2">
    <source>
        <dbReference type="Pfam" id="PF00884"/>
    </source>
</evidence>
<dbReference type="PANTHER" id="PTHR43751:SF3">
    <property type="entry name" value="SULFATASE N-TERMINAL DOMAIN-CONTAINING PROTEIN"/>
    <property type="match status" value="1"/>
</dbReference>
<feature type="transmembrane region" description="Helical" evidence="1">
    <location>
        <begin position="151"/>
        <end position="177"/>
    </location>
</feature>
<dbReference type="InterPro" id="IPR017850">
    <property type="entry name" value="Alkaline_phosphatase_core_sf"/>
</dbReference>
<name>A0A0G3X9F0_9SPHN</name>